<protein>
    <submittedName>
        <fullName evidence="2">DUF1109 domain-containing protein</fullName>
    </submittedName>
</protein>
<evidence type="ECO:0000313" key="3">
    <source>
        <dbReference type="Proteomes" id="UP001161094"/>
    </source>
</evidence>
<proteinExistence type="predicted"/>
<keyword evidence="1" id="KW-0472">Membrane</keyword>
<sequence length="210" mass="22181">MKTKDFIDFLATGAGPAPAANTSFKLRAALLAGLATSLGIGLVANGTATPAILLASRWYKLLYALSILACGWVMVTQLARPLSRVHRSMWCLVAVVLIMAGFGVWALINAPPDQYAALLLGQSWQVCSLLIMLFSLPGLAALLWALRSLAPTRLRLAGFAAGVFAGSLGALGYSVICLENSFLFVAVWYTLGIGLSGLLGMLLGPKVLNW</sequence>
<dbReference type="RefSeq" id="WP_279993673.1">
    <property type="nucleotide sequence ID" value="NZ_JAOCDZ010000001.1"/>
</dbReference>
<comment type="caution">
    <text evidence="2">The sequence shown here is derived from an EMBL/GenBank/DDBJ whole genome shotgun (WGS) entry which is preliminary data.</text>
</comment>
<name>A0AA42ITW3_9BURK</name>
<dbReference type="AlphaFoldDB" id="A0AA42ITW3"/>
<feature type="transmembrane region" description="Helical" evidence="1">
    <location>
        <begin position="156"/>
        <end position="176"/>
    </location>
</feature>
<dbReference type="Pfam" id="PF06532">
    <property type="entry name" value="NrsF"/>
    <property type="match status" value="1"/>
</dbReference>
<evidence type="ECO:0000313" key="2">
    <source>
        <dbReference type="EMBL" id="MDH0734646.1"/>
    </source>
</evidence>
<dbReference type="Proteomes" id="UP001161094">
    <property type="component" value="Unassembled WGS sequence"/>
</dbReference>
<dbReference type="EMBL" id="JAOCDZ010000001">
    <property type="protein sequence ID" value="MDH0734646.1"/>
    <property type="molecule type" value="Genomic_DNA"/>
</dbReference>
<feature type="transmembrane region" description="Helical" evidence="1">
    <location>
        <begin position="90"/>
        <end position="108"/>
    </location>
</feature>
<feature type="transmembrane region" description="Helical" evidence="1">
    <location>
        <begin position="28"/>
        <end position="55"/>
    </location>
</feature>
<organism evidence="2 3">
    <name type="scientific">Achromobacter spanius</name>
    <dbReference type="NCBI Taxonomy" id="217203"/>
    <lineage>
        <taxon>Bacteria</taxon>
        <taxon>Pseudomonadati</taxon>
        <taxon>Pseudomonadota</taxon>
        <taxon>Betaproteobacteria</taxon>
        <taxon>Burkholderiales</taxon>
        <taxon>Alcaligenaceae</taxon>
        <taxon>Achromobacter</taxon>
    </lineage>
</organism>
<dbReference type="InterPro" id="IPR009495">
    <property type="entry name" value="NrsF"/>
</dbReference>
<feature type="transmembrane region" description="Helical" evidence="1">
    <location>
        <begin position="61"/>
        <end position="78"/>
    </location>
</feature>
<gene>
    <name evidence="2" type="ORF">N5D93_02430</name>
</gene>
<feature type="transmembrane region" description="Helical" evidence="1">
    <location>
        <begin position="123"/>
        <end position="144"/>
    </location>
</feature>
<accession>A0AA42ITW3</accession>
<keyword evidence="1" id="KW-1133">Transmembrane helix</keyword>
<keyword evidence="1" id="KW-0812">Transmembrane</keyword>
<evidence type="ECO:0000256" key="1">
    <source>
        <dbReference type="SAM" id="Phobius"/>
    </source>
</evidence>
<reference evidence="2" key="1">
    <citation type="submission" date="2022-09" db="EMBL/GenBank/DDBJ databases">
        <title>Intensive care unit water sources are persistently colonized with multi-drug resistant bacteria and are the site of extensive horizontal gene transfer of antibiotic resistance genes.</title>
        <authorList>
            <person name="Diorio-Toth L."/>
        </authorList>
    </citation>
    <scope>NUCLEOTIDE SEQUENCE</scope>
    <source>
        <strain evidence="2">GD03843</strain>
    </source>
</reference>
<feature type="transmembrane region" description="Helical" evidence="1">
    <location>
        <begin position="182"/>
        <end position="204"/>
    </location>
</feature>